<sequence>MPSNFRHMRPTAIALMTSCLLAVTACTGGSPTTSPTAASEADVVAWTDKVCGAVGGTAEVMSDEPDLDMSDPATLKASLSDWLGAKVAAVDKSIADLKALENGPHPRSKELVGTAEGGLQQVKSLLAGTRSKLDSATDANQAVTAFTEMVTKAPELDRAGEDVRRKLDETGLAEAARKAAGCKGLVVSSSSAPTT</sequence>
<protein>
    <recommendedName>
        <fullName evidence="4">Small secreted protein</fullName>
    </recommendedName>
</protein>
<reference evidence="3" key="1">
    <citation type="submission" date="2016-10" db="EMBL/GenBank/DDBJ databases">
        <authorList>
            <person name="Varghese N."/>
            <person name="Submissions S."/>
        </authorList>
    </citation>
    <scope>NUCLEOTIDE SEQUENCE [LARGE SCALE GENOMIC DNA]</scope>
    <source>
        <strain evidence="3">CGMCC 4.3525</strain>
    </source>
</reference>
<gene>
    <name evidence="2" type="ORF">SAMN05216188_102733</name>
</gene>
<feature type="signal peptide" evidence="1">
    <location>
        <begin position="1"/>
        <end position="22"/>
    </location>
</feature>
<dbReference type="AlphaFoldDB" id="A0A1H9F092"/>
<proteinExistence type="predicted"/>
<evidence type="ECO:0008006" key="4">
    <source>
        <dbReference type="Google" id="ProtNLM"/>
    </source>
</evidence>
<dbReference type="EMBL" id="FOFR01000002">
    <property type="protein sequence ID" value="SEQ31289.1"/>
    <property type="molecule type" value="Genomic_DNA"/>
</dbReference>
<keyword evidence="3" id="KW-1185">Reference proteome</keyword>
<name>A0A1H9F092_9PSEU</name>
<feature type="chain" id="PRO_5038741254" description="Small secreted protein" evidence="1">
    <location>
        <begin position="23"/>
        <end position="195"/>
    </location>
</feature>
<evidence type="ECO:0000313" key="2">
    <source>
        <dbReference type="EMBL" id="SEQ31289.1"/>
    </source>
</evidence>
<dbReference type="PROSITE" id="PS51257">
    <property type="entry name" value="PROKAR_LIPOPROTEIN"/>
    <property type="match status" value="1"/>
</dbReference>
<dbReference type="STRING" id="402600.SAMN05216188_102733"/>
<evidence type="ECO:0000313" key="3">
    <source>
        <dbReference type="Proteomes" id="UP000199352"/>
    </source>
</evidence>
<keyword evidence="1" id="KW-0732">Signal</keyword>
<organism evidence="2 3">
    <name type="scientific">Lentzea xinjiangensis</name>
    <dbReference type="NCBI Taxonomy" id="402600"/>
    <lineage>
        <taxon>Bacteria</taxon>
        <taxon>Bacillati</taxon>
        <taxon>Actinomycetota</taxon>
        <taxon>Actinomycetes</taxon>
        <taxon>Pseudonocardiales</taxon>
        <taxon>Pseudonocardiaceae</taxon>
        <taxon>Lentzea</taxon>
    </lineage>
</organism>
<evidence type="ECO:0000256" key="1">
    <source>
        <dbReference type="SAM" id="SignalP"/>
    </source>
</evidence>
<dbReference type="Proteomes" id="UP000199352">
    <property type="component" value="Unassembled WGS sequence"/>
</dbReference>
<accession>A0A1H9F092</accession>